<gene>
    <name evidence="7" type="ORF">FQP34_09900</name>
</gene>
<dbReference type="InterPro" id="IPR058031">
    <property type="entry name" value="AAA_lid_NorR"/>
</dbReference>
<dbReference type="InterPro" id="IPR035965">
    <property type="entry name" value="PAS-like_dom_sf"/>
</dbReference>
<evidence type="ECO:0000259" key="5">
    <source>
        <dbReference type="PROSITE" id="PS50045"/>
    </source>
</evidence>
<dbReference type="PROSITE" id="PS00675">
    <property type="entry name" value="SIGMA54_INTERACT_1"/>
    <property type="match status" value="1"/>
</dbReference>
<dbReference type="GO" id="GO:0043565">
    <property type="term" value="F:sequence-specific DNA binding"/>
    <property type="evidence" value="ECO:0007669"/>
    <property type="project" value="InterPro"/>
</dbReference>
<dbReference type="Pfam" id="PF00158">
    <property type="entry name" value="Sigma54_activat"/>
    <property type="match status" value="1"/>
</dbReference>
<dbReference type="Gene3D" id="3.40.50.10660">
    <property type="entry name" value="PrpR receptor domain-like"/>
    <property type="match status" value="1"/>
</dbReference>
<dbReference type="SMART" id="SM00382">
    <property type="entry name" value="AAA"/>
    <property type="match status" value="1"/>
</dbReference>
<dbReference type="Gene3D" id="3.30.450.20">
    <property type="entry name" value="PAS domain"/>
    <property type="match status" value="1"/>
</dbReference>
<evidence type="ECO:0000256" key="3">
    <source>
        <dbReference type="ARBA" id="ARBA00023015"/>
    </source>
</evidence>
<dbReference type="Gene3D" id="1.10.8.60">
    <property type="match status" value="1"/>
</dbReference>
<dbReference type="Gene3D" id="3.40.50.2300">
    <property type="match status" value="1"/>
</dbReference>
<dbReference type="GO" id="GO:0005524">
    <property type="term" value="F:ATP binding"/>
    <property type="evidence" value="ECO:0007669"/>
    <property type="project" value="UniProtKB-KW"/>
</dbReference>
<keyword evidence="2" id="KW-0067">ATP-binding</keyword>
<dbReference type="NCBIfam" id="TIGR00229">
    <property type="entry name" value="sensory_box"/>
    <property type="match status" value="1"/>
</dbReference>
<feature type="domain" description="PAS" evidence="6">
    <location>
        <begin position="229"/>
        <end position="280"/>
    </location>
</feature>
<evidence type="ECO:0000256" key="2">
    <source>
        <dbReference type="ARBA" id="ARBA00022840"/>
    </source>
</evidence>
<dbReference type="InterPro" id="IPR002197">
    <property type="entry name" value="HTH_Fis"/>
</dbReference>
<dbReference type="CDD" id="cd00130">
    <property type="entry name" value="PAS"/>
    <property type="match status" value="1"/>
</dbReference>
<keyword evidence="1" id="KW-0547">Nucleotide-binding</keyword>
<dbReference type="InterPro" id="IPR009057">
    <property type="entry name" value="Homeodomain-like_sf"/>
</dbReference>
<dbReference type="InterPro" id="IPR010524">
    <property type="entry name" value="Sig_transdc_resp-reg_PrpR_N"/>
</dbReference>
<name>A0A8B5Y002_9BACI</name>
<dbReference type="SMART" id="SM00091">
    <property type="entry name" value="PAS"/>
    <property type="match status" value="1"/>
</dbReference>
<evidence type="ECO:0000259" key="6">
    <source>
        <dbReference type="PROSITE" id="PS50112"/>
    </source>
</evidence>
<dbReference type="PROSITE" id="PS50045">
    <property type="entry name" value="SIGMA54_INTERACT_4"/>
    <property type="match status" value="1"/>
</dbReference>
<keyword evidence="4" id="KW-0804">Transcription</keyword>
<organism evidence="7 8">
    <name type="scientific">Peribacillus simplex</name>
    <dbReference type="NCBI Taxonomy" id="1478"/>
    <lineage>
        <taxon>Bacteria</taxon>
        <taxon>Bacillati</taxon>
        <taxon>Bacillota</taxon>
        <taxon>Bacilli</taxon>
        <taxon>Bacillales</taxon>
        <taxon>Bacillaceae</taxon>
        <taxon>Peribacillus</taxon>
    </lineage>
</organism>
<dbReference type="Pfam" id="PF06506">
    <property type="entry name" value="PrpR_N"/>
    <property type="match status" value="1"/>
</dbReference>
<dbReference type="GO" id="GO:0000156">
    <property type="term" value="F:phosphorelay response regulator activity"/>
    <property type="evidence" value="ECO:0007669"/>
    <property type="project" value="InterPro"/>
</dbReference>
<dbReference type="SUPFAM" id="SSF52540">
    <property type="entry name" value="P-loop containing nucleoside triphosphate hydrolases"/>
    <property type="match status" value="1"/>
</dbReference>
<protein>
    <submittedName>
        <fullName evidence="7">PAS domain-containing protein</fullName>
    </submittedName>
</protein>
<dbReference type="InterPro" id="IPR013767">
    <property type="entry name" value="PAS_fold"/>
</dbReference>
<dbReference type="InterPro" id="IPR025662">
    <property type="entry name" value="Sigma_54_int_dom_ATP-bd_1"/>
</dbReference>
<accession>A0A8B5Y002</accession>
<dbReference type="PANTHER" id="PTHR32071:SF57">
    <property type="entry name" value="C4-DICARBOXYLATE TRANSPORT TRANSCRIPTIONAL REGULATORY PROTEIN DCTD"/>
    <property type="match status" value="1"/>
</dbReference>
<dbReference type="PROSITE" id="PS50112">
    <property type="entry name" value="PAS"/>
    <property type="match status" value="1"/>
</dbReference>
<dbReference type="Gene3D" id="3.40.50.300">
    <property type="entry name" value="P-loop containing nucleotide triphosphate hydrolases"/>
    <property type="match status" value="1"/>
</dbReference>
<evidence type="ECO:0000256" key="1">
    <source>
        <dbReference type="ARBA" id="ARBA00022741"/>
    </source>
</evidence>
<comment type="caution">
    <text evidence="7">The sequence shown here is derived from an EMBL/GenBank/DDBJ whole genome shotgun (WGS) entry which is preliminary data.</text>
</comment>
<dbReference type="InterPro" id="IPR003593">
    <property type="entry name" value="AAA+_ATPase"/>
</dbReference>
<dbReference type="SUPFAM" id="SSF55785">
    <property type="entry name" value="PYP-like sensor domain (PAS domain)"/>
    <property type="match status" value="1"/>
</dbReference>
<sequence>MTRARITGCLSLCPIKQNDFTLEVDVLIKIKLVVPRKGYITDAFERFEEFNQLEEAENNDDGSVKFVLEEVVVDADQIVKLKLDADVVISRGLITKLLKECNELIPIVDIPVQGIDLIRCLYDCKARFGSKKVAVIGALNMIYGVENLSDIVDLPIQSYILNDIESSASLVDLAVSDGCEVVLSGLSTCKYAEEIGLGAILVNTGKESFRQALIEAKRVALVSRREQEKTKRYQTILNYAYEGVIAIDLKGQISVFNTAAQEILSISKGSLIGNSIYEIIKHGKLRDMLLSDDEYEKDIVAYQSIQLSVKKVGIFLKGKKVGDMVAFQDVTRIQEMEGKFYRKLHLRGHVAKYTFDDILYRGPEIKRTIETAQHYSEVDSNILIIGETGTGKEIFAQSIHNHSSRKNKPFVAINCAALPENLLESELFGYAEGAFTGAMKGGKQGFFELAHRGTIFLDEIGEISPKMQSRLLRVLQEREIMRIGDDKVIPVDVRIVSATNKDLMQMVKSNDFREDLYYRLSVLDLVLPPLRERREDIPLLVNAFIQKGHSDQKQIKITDAAKKKLSEENWEGNIRQLQNFCERLSVLYKDKLIDVYDIEMFFPNKSKKKIVLKQEEESGISPGIHLSERERIVQTLIRVNYNKGKAASELGMSRTTLWRKMKNLHIETN</sequence>
<dbReference type="FunFam" id="3.40.50.300:FF:000006">
    <property type="entry name" value="DNA-binding transcriptional regulator NtrC"/>
    <property type="match status" value="1"/>
</dbReference>
<dbReference type="InterPro" id="IPR027417">
    <property type="entry name" value="P-loop_NTPase"/>
</dbReference>
<evidence type="ECO:0000313" key="8">
    <source>
        <dbReference type="Proteomes" id="UP000317770"/>
    </source>
</evidence>
<dbReference type="SUPFAM" id="SSF46689">
    <property type="entry name" value="Homeodomain-like"/>
    <property type="match status" value="1"/>
</dbReference>
<dbReference type="Pfam" id="PF25601">
    <property type="entry name" value="AAA_lid_14"/>
    <property type="match status" value="1"/>
</dbReference>
<dbReference type="Pfam" id="PF00989">
    <property type="entry name" value="PAS"/>
    <property type="match status" value="1"/>
</dbReference>
<dbReference type="EMBL" id="VNKI01000004">
    <property type="protein sequence ID" value="TVX81278.1"/>
    <property type="molecule type" value="Genomic_DNA"/>
</dbReference>
<dbReference type="InterPro" id="IPR000014">
    <property type="entry name" value="PAS"/>
</dbReference>
<dbReference type="SUPFAM" id="SSF159800">
    <property type="entry name" value="PrpR receptor domain-like"/>
    <property type="match status" value="1"/>
</dbReference>
<dbReference type="GO" id="GO:0006355">
    <property type="term" value="P:regulation of DNA-templated transcription"/>
    <property type="evidence" value="ECO:0007669"/>
    <property type="project" value="InterPro"/>
</dbReference>
<dbReference type="InterPro" id="IPR002078">
    <property type="entry name" value="Sigma_54_int"/>
</dbReference>
<dbReference type="PRINTS" id="PR01590">
    <property type="entry name" value="HTHFIS"/>
</dbReference>
<evidence type="ECO:0000256" key="4">
    <source>
        <dbReference type="ARBA" id="ARBA00023163"/>
    </source>
</evidence>
<keyword evidence="3" id="KW-0805">Transcription regulation</keyword>
<dbReference type="Gene3D" id="1.10.10.60">
    <property type="entry name" value="Homeodomain-like"/>
    <property type="match status" value="1"/>
</dbReference>
<dbReference type="Pfam" id="PF02954">
    <property type="entry name" value="HTH_8"/>
    <property type="match status" value="1"/>
</dbReference>
<reference evidence="7 8" key="1">
    <citation type="submission" date="2019-07" db="EMBL/GenBank/DDBJ databases">
        <title>Genome assembly of Bacillus simplex strain GGC-P6A.</title>
        <authorList>
            <person name="Jennings M.E."/>
            <person name="Barton H.A."/>
        </authorList>
    </citation>
    <scope>NUCLEOTIDE SEQUENCE [LARGE SCALE GENOMIC DNA]</scope>
    <source>
        <strain evidence="7 8">GGC-P6A</strain>
    </source>
</reference>
<dbReference type="AlphaFoldDB" id="A0A8B5Y002"/>
<dbReference type="CDD" id="cd00009">
    <property type="entry name" value="AAA"/>
    <property type="match status" value="1"/>
</dbReference>
<dbReference type="PANTHER" id="PTHR32071">
    <property type="entry name" value="TRANSCRIPTIONAL REGULATORY PROTEIN"/>
    <property type="match status" value="1"/>
</dbReference>
<feature type="domain" description="Sigma-54 factor interaction" evidence="5">
    <location>
        <begin position="358"/>
        <end position="586"/>
    </location>
</feature>
<evidence type="ECO:0000313" key="7">
    <source>
        <dbReference type="EMBL" id="TVX81278.1"/>
    </source>
</evidence>
<proteinExistence type="predicted"/>
<dbReference type="Proteomes" id="UP000317770">
    <property type="component" value="Unassembled WGS sequence"/>
</dbReference>